<accession>A0ABR2FEQ0</accession>
<protein>
    <submittedName>
        <fullName evidence="2">Uncharacterized protein</fullName>
    </submittedName>
</protein>
<gene>
    <name evidence="2" type="ORF">V6N12_069691</name>
</gene>
<sequence length="93" mass="11099">MFRNVDPRYEEVSEGKEWDHGKRMHREKEIDATITLATLYENETKSRKVEKAEHHQSYSPRISKELGLEAPKRNYHHMMSFKDMSEIALLHTL</sequence>
<dbReference type="Proteomes" id="UP001472677">
    <property type="component" value="Unassembled WGS sequence"/>
</dbReference>
<feature type="region of interest" description="Disordered" evidence="1">
    <location>
        <begin position="1"/>
        <end position="24"/>
    </location>
</feature>
<name>A0ABR2FEQ0_9ROSI</name>
<reference evidence="2 3" key="1">
    <citation type="journal article" date="2024" name="G3 (Bethesda)">
        <title>Genome assembly of Hibiscus sabdariffa L. provides insights into metabolisms of medicinal natural products.</title>
        <authorList>
            <person name="Kim T."/>
        </authorList>
    </citation>
    <scope>NUCLEOTIDE SEQUENCE [LARGE SCALE GENOMIC DNA]</scope>
    <source>
        <strain evidence="2">TK-2024</strain>
        <tissue evidence="2">Old leaves</tissue>
    </source>
</reference>
<organism evidence="2 3">
    <name type="scientific">Hibiscus sabdariffa</name>
    <name type="common">roselle</name>
    <dbReference type="NCBI Taxonomy" id="183260"/>
    <lineage>
        <taxon>Eukaryota</taxon>
        <taxon>Viridiplantae</taxon>
        <taxon>Streptophyta</taxon>
        <taxon>Embryophyta</taxon>
        <taxon>Tracheophyta</taxon>
        <taxon>Spermatophyta</taxon>
        <taxon>Magnoliopsida</taxon>
        <taxon>eudicotyledons</taxon>
        <taxon>Gunneridae</taxon>
        <taxon>Pentapetalae</taxon>
        <taxon>rosids</taxon>
        <taxon>malvids</taxon>
        <taxon>Malvales</taxon>
        <taxon>Malvaceae</taxon>
        <taxon>Malvoideae</taxon>
        <taxon>Hibiscus</taxon>
    </lineage>
</organism>
<evidence type="ECO:0000313" key="3">
    <source>
        <dbReference type="Proteomes" id="UP001472677"/>
    </source>
</evidence>
<comment type="caution">
    <text evidence="2">The sequence shown here is derived from an EMBL/GenBank/DDBJ whole genome shotgun (WGS) entry which is preliminary data.</text>
</comment>
<keyword evidence="3" id="KW-1185">Reference proteome</keyword>
<dbReference type="EMBL" id="JBBPBM010000006">
    <property type="protein sequence ID" value="KAK8579365.1"/>
    <property type="molecule type" value="Genomic_DNA"/>
</dbReference>
<proteinExistence type="predicted"/>
<evidence type="ECO:0000313" key="2">
    <source>
        <dbReference type="EMBL" id="KAK8579365.1"/>
    </source>
</evidence>
<evidence type="ECO:0000256" key="1">
    <source>
        <dbReference type="SAM" id="MobiDB-lite"/>
    </source>
</evidence>